<dbReference type="EMBL" id="MU006222">
    <property type="protein sequence ID" value="KAF2828549.1"/>
    <property type="molecule type" value="Genomic_DNA"/>
</dbReference>
<name>A0A6A7A733_9PLEO</name>
<organism evidence="1 2">
    <name type="scientific">Ophiobolus disseminans</name>
    <dbReference type="NCBI Taxonomy" id="1469910"/>
    <lineage>
        <taxon>Eukaryota</taxon>
        <taxon>Fungi</taxon>
        <taxon>Dikarya</taxon>
        <taxon>Ascomycota</taxon>
        <taxon>Pezizomycotina</taxon>
        <taxon>Dothideomycetes</taxon>
        <taxon>Pleosporomycetidae</taxon>
        <taxon>Pleosporales</taxon>
        <taxon>Pleosporineae</taxon>
        <taxon>Phaeosphaeriaceae</taxon>
        <taxon>Ophiobolus</taxon>
    </lineage>
</organism>
<evidence type="ECO:0000313" key="2">
    <source>
        <dbReference type="Proteomes" id="UP000799424"/>
    </source>
</evidence>
<reference evidence="1" key="1">
    <citation type="journal article" date="2020" name="Stud. Mycol.">
        <title>101 Dothideomycetes genomes: a test case for predicting lifestyles and emergence of pathogens.</title>
        <authorList>
            <person name="Haridas S."/>
            <person name="Albert R."/>
            <person name="Binder M."/>
            <person name="Bloem J."/>
            <person name="Labutti K."/>
            <person name="Salamov A."/>
            <person name="Andreopoulos B."/>
            <person name="Baker S."/>
            <person name="Barry K."/>
            <person name="Bills G."/>
            <person name="Bluhm B."/>
            <person name="Cannon C."/>
            <person name="Castanera R."/>
            <person name="Culley D."/>
            <person name="Daum C."/>
            <person name="Ezra D."/>
            <person name="Gonzalez J."/>
            <person name="Henrissat B."/>
            <person name="Kuo A."/>
            <person name="Liang C."/>
            <person name="Lipzen A."/>
            <person name="Lutzoni F."/>
            <person name="Magnuson J."/>
            <person name="Mondo S."/>
            <person name="Nolan M."/>
            <person name="Ohm R."/>
            <person name="Pangilinan J."/>
            <person name="Park H.-J."/>
            <person name="Ramirez L."/>
            <person name="Alfaro M."/>
            <person name="Sun H."/>
            <person name="Tritt A."/>
            <person name="Yoshinaga Y."/>
            <person name="Zwiers L.-H."/>
            <person name="Turgeon B."/>
            <person name="Goodwin S."/>
            <person name="Spatafora J."/>
            <person name="Crous P."/>
            <person name="Grigoriev I."/>
        </authorList>
    </citation>
    <scope>NUCLEOTIDE SEQUENCE</scope>
    <source>
        <strain evidence="1">CBS 113818</strain>
    </source>
</reference>
<accession>A0A6A7A733</accession>
<sequence>MAGSLTILHQGRGRWVQRQPLWIVAFYDDVQNIEKVTPPNHIRFFHARINLRSRMFTSPCRCLSTHMLRNPSSRLEHTIFDLLRSRDVILPCQERTLDVPSAETGGMTTSVHLCCLLVRSAPMVDSGAQSVKIAVGVSRLFDAMSGTKGAFGTSRCCRRQMSTDGKSIPRLCAVRHSVLTVYSAAYTGPRLIPKTLVV</sequence>
<protein>
    <submittedName>
        <fullName evidence="1">Uncharacterized protein</fullName>
    </submittedName>
</protein>
<dbReference type="Proteomes" id="UP000799424">
    <property type="component" value="Unassembled WGS sequence"/>
</dbReference>
<gene>
    <name evidence="1" type="ORF">CC86DRAFT_194741</name>
</gene>
<dbReference type="AlphaFoldDB" id="A0A6A7A733"/>
<proteinExistence type="predicted"/>
<evidence type="ECO:0000313" key="1">
    <source>
        <dbReference type="EMBL" id="KAF2828549.1"/>
    </source>
</evidence>
<keyword evidence="2" id="KW-1185">Reference proteome</keyword>